<keyword evidence="2" id="KW-0812">Transmembrane</keyword>
<feature type="coiled-coil region" evidence="1">
    <location>
        <begin position="542"/>
        <end position="576"/>
    </location>
</feature>
<accession>A0A096CTA1</accession>
<feature type="domain" description="YhaN AAA" evidence="3">
    <location>
        <begin position="1"/>
        <end position="63"/>
    </location>
</feature>
<proteinExistence type="predicted"/>
<dbReference type="SUPFAM" id="SSF52540">
    <property type="entry name" value="P-loop containing nucleoside triphosphate hydrolases"/>
    <property type="match status" value="1"/>
</dbReference>
<protein>
    <recommendedName>
        <fullName evidence="3">YhaN AAA domain-containing protein</fullName>
    </recommendedName>
</protein>
<dbReference type="InterPro" id="IPR027417">
    <property type="entry name" value="P-loop_NTPase"/>
</dbReference>
<dbReference type="Proteomes" id="UP000029622">
    <property type="component" value="Unassembled WGS sequence"/>
</dbReference>
<keyword evidence="2" id="KW-1133">Transmembrane helix</keyword>
<dbReference type="STRING" id="1156417.Y919_09920"/>
<dbReference type="Gene3D" id="3.40.50.300">
    <property type="entry name" value="P-loop containing nucleotide triphosphate hydrolases"/>
    <property type="match status" value="2"/>
</dbReference>
<dbReference type="RefSeq" id="WP_035164345.1">
    <property type="nucleotide sequence ID" value="NZ_AZTB01000059.1"/>
</dbReference>
<gene>
    <name evidence="4" type="ORF">Y919_09920</name>
</gene>
<feature type="coiled-coil region" evidence="1">
    <location>
        <begin position="605"/>
        <end position="668"/>
    </location>
</feature>
<dbReference type="Pfam" id="PF13514">
    <property type="entry name" value="AAA_27"/>
    <property type="match status" value="1"/>
</dbReference>
<dbReference type="EMBL" id="AZTB01000059">
    <property type="protein sequence ID" value="KGG79779.1"/>
    <property type="molecule type" value="Genomic_DNA"/>
</dbReference>
<sequence>MVIRELILNSFGKFKNKSITFTEGINIVFGKNESGKTTIHKFIEGMFYGFFKPYTKRKNYTEDYNKYFPWNDSEFSGILKYSCDGVLYRIERNFLKGKEEVKIFDYETGEDLTYLFEYDNAKKLHIPASLHIGLNKVVYNNTISISQMQNKTDKHLAKEIKDSLINLGGSLDEDISVKKVIDKLDKKINDIGTKARVKTSPYGKLVEELDRLYKERRKSESVLEEIRQHQMQLNSIKEEIKKLVSKKEKIENDIEKIKTYKARERYSDAVKLIEQINELKEKAERLKAYSIINPDDFTETVKLKNSIDEINFSLNKLENKKKKLIEAINDITDKIDRFSNFESIKNIDEIDNILSDFFVLQGKREKLIEINNKILDISNMKETIKETNIDKMEEDLYRVEELEDEKGSIKYNSEYGKISFLRLRLEEKEKQLNKLKTYKILSIIGIILSLPLGFYIKPIFFLTSLIPLIFLILMLIKHKELSNYLNNIKINIADIEKKEREREHRINIIDKEIEDILNRYNVSNKVDLKKLISNSTKELMSIEDKENLLKELKSQKLILESEVDKLKNIIERYLSQIGFAHEVNLENIKKLKKEFLDYIEYKRHFVLVNEDMNAVNSEINELRNRIKEFSLQLNEKLENNKVKNIDEFKIALEKKAEFEKVMHELENKKSLLNSVLGDNNLQYLKKRAELKLDYDISKIKSKDIKRLEEDVISITQQIAAKKEFYARLEEKIKGLILSSRPIVDIDEEIDRKVKLKKYYEEKLEALELAKNTIERISREIHKEFAPKLNRKVGEIISNVTQGRYTDVKVTEELNIMVVDPMSKKLVDIESLSGGTIDQLFFAIRFGIIDIIKEGKNLPLILDDCFIQYDNDRLKNILEFLFKESLNRQIILFTCHTRENDILDELKIDYNYIDIKV</sequence>
<name>A0A096CTA1_9FIRM</name>
<comment type="caution">
    <text evidence="4">The sequence shown here is derived from an EMBL/GenBank/DDBJ whole genome shotgun (WGS) entry which is preliminary data.</text>
</comment>
<evidence type="ECO:0000259" key="3">
    <source>
        <dbReference type="Pfam" id="PF13514"/>
    </source>
</evidence>
<dbReference type="PANTHER" id="PTHR41259:SF1">
    <property type="entry name" value="DOUBLE-STRAND BREAK REPAIR RAD50 ATPASE, PUTATIVE-RELATED"/>
    <property type="match status" value="1"/>
</dbReference>
<dbReference type="AlphaFoldDB" id="A0A096CTA1"/>
<reference evidence="4 5" key="1">
    <citation type="submission" date="2013-12" db="EMBL/GenBank/DDBJ databases">
        <title>Draft genome sequence of Caloranaerobacter sp. H53214.</title>
        <authorList>
            <person name="Jiang L.J."/>
            <person name="Shao Z.Z."/>
            <person name="Long M.N."/>
        </authorList>
    </citation>
    <scope>NUCLEOTIDE SEQUENCE [LARGE SCALE GENOMIC DNA]</scope>
    <source>
        <strain evidence="4 5">H53214</strain>
    </source>
</reference>
<feature type="transmembrane region" description="Helical" evidence="2">
    <location>
        <begin position="437"/>
        <end position="453"/>
    </location>
</feature>
<feature type="coiled-coil region" evidence="1">
    <location>
        <begin position="209"/>
        <end position="334"/>
    </location>
</feature>
<organism evidence="4 5">
    <name type="scientific">Caloranaerobacter azorensis H53214</name>
    <dbReference type="NCBI Taxonomy" id="1156417"/>
    <lineage>
        <taxon>Bacteria</taxon>
        <taxon>Bacillati</taxon>
        <taxon>Bacillota</taxon>
        <taxon>Tissierellia</taxon>
        <taxon>Tissierellales</taxon>
        <taxon>Thermohalobacteraceae</taxon>
        <taxon>Caloranaerobacter</taxon>
    </lineage>
</organism>
<keyword evidence="2" id="KW-0472">Membrane</keyword>
<evidence type="ECO:0000313" key="5">
    <source>
        <dbReference type="Proteomes" id="UP000029622"/>
    </source>
</evidence>
<evidence type="ECO:0000256" key="2">
    <source>
        <dbReference type="SAM" id="Phobius"/>
    </source>
</evidence>
<dbReference type="PANTHER" id="PTHR41259">
    <property type="entry name" value="DOUBLE-STRAND BREAK REPAIR RAD50 ATPASE, PUTATIVE-RELATED"/>
    <property type="match status" value="1"/>
</dbReference>
<dbReference type="InterPro" id="IPR038734">
    <property type="entry name" value="YhaN_AAA"/>
</dbReference>
<evidence type="ECO:0000256" key="1">
    <source>
        <dbReference type="SAM" id="Coils"/>
    </source>
</evidence>
<evidence type="ECO:0000313" key="4">
    <source>
        <dbReference type="EMBL" id="KGG79779.1"/>
    </source>
</evidence>
<keyword evidence="1" id="KW-0175">Coiled coil</keyword>